<proteinExistence type="predicted"/>
<dbReference type="AlphaFoldDB" id="A0A5B7GM16"/>
<dbReference type="EMBL" id="VSRR010015765">
    <property type="protein sequence ID" value="MPC58523.1"/>
    <property type="molecule type" value="Genomic_DNA"/>
</dbReference>
<evidence type="ECO:0000313" key="2">
    <source>
        <dbReference type="Proteomes" id="UP000324222"/>
    </source>
</evidence>
<keyword evidence="2" id="KW-1185">Reference proteome</keyword>
<dbReference type="Proteomes" id="UP000324222">
    <property type="component" value="Unassembled WGS sequence"/>
</dbReference>
<name>A0A5B7GM16_PORTR</name>
<comment type="caution">
    <text evidence="1">The sequence shown here is derived from an EMBL/GenBank/DDBJ whole genome shotgun (WGS) entry which is preliminary data.</text>
</comment>
<sequence>MEKLSFEALNSTKLSLPQSEILERSKINLSVVSLWDLLTS</sequence>
<reference evidence="1 2" key="1">
    <citation type="submission" date="2019-05" db="EMBL/GenBank/DDBJ databases">
        <title>Another draft genome of Portunus trituberculatus and its Hox gene families provides insights of decapod evolution.</title>
        <authorList>
            <person name="Jeong J.-H."/>
            <person name="Song I."/>
            <person name="Kim S."/>
            <person name="Choi T."/>
            <person name="Kim D."/>
            <person name="Ryu S."/>
            <person name="Kim W."/>
        </authorList>
    </citation>
    <scope>NUCLEOTIDE SEQUENCE [LARGE SCALE GENOMIC DNA]</scope>
    <source>
        <tissue evidence="1">Muscle</tissue>
    </source>
</reference>
<accession>A0A5B7GM16</accession>
<protein>
    <submittedName>
        <fullName evidence="1">Uncharacterized protein</fullName>
    </submittedName>
</protein>
<evidence type="ECO:0000313" key="1">
    <source>
        <dbReference type="EMBL" id="MPC58523.1"/>
    </source>
</evidence>
<gene>
    <name evidence="1" type="ORF">E2C01_052529</name>
</gene>
<organism evidence="1 2">
    <name type="scientific">Portunus trituberculatus</name>
    <name type="common">Swimming crab</name>
    <name type="synonym">Neptunus trituberculatus</name>
    <dbReference type="NCBI Taxonomy" id="210409"/>
    <lineage>
        <taxon>Eukaryota</taxon>
        <taxon>Metazoa</taxon>
        <taxon>Ecdysozoa</taxon>
        <taxon>Arthropoda</taxon>
        <taxon>Crustacea</taxon>
        <taxon>Multicrustacea</taxon>
        <taxon>Malacostraca</taxon>
        <taxon>Eumalacostraca</taxon>
        <taxon>Eucarida</taxon>
        <taxon>Decapoda</taxon>
        <taxon>Pleocyemata</taxon>
        <taxon>Brachyura</taxon>
        <taxon>Eubrachyura</taxon>
        <taxon>Portunoidea</taxon>
        <taxon>Portunidae</taxon>
        <taxon>Portuninae</taxon>
        <taxon>Portunus</taxon>
    </lineage>
</organism>